<evidence type="ECO:0000256" key="9">
    <source>
        <dbReference type="SAM" id="Phobius"/>
    </source>
</evidence>
<feature type="transmembrane region" description="Helical" evidence="9">
    <location>
        <begin position="7"/>
        <end position="31"/>
    </location>
</feature>
<organism evidence="10 11">
    <name type="scientific">Streptacidiphilus cavernicola</name>
    <dbReference type="NCBI Taxonomy" id="3342716"/>
    <lineage>
        <taxon>Bacteria</taxon>
        <taxon>Bacillati</taxon>
        <taxon>Actinomycetota</taxon>
        <taxon>Actinomycetes</taxon>
        <taxon>Kitasatosporales</taxon>
        <taxon>Streptomycetaceae</taxon>
        <taxon>Streptacidiphilus</taxon>
    </lineage>
</organism>
<dbReference type="EMBL" id="JBHEZZ010000015">
    <property type="protein sequence ID" value="MFC1404542.1"/>
    <property type="molecule type" value="Genomic_DNA"/>
</dbReference>
<evidence type="ECO:0000256" key="1">
    <source>
        <dbReference type="ARBA" id="ARBA00004651"/>
    </source>
</evidence>
<gene>
    <name evidence="10" type="ORF">ACEZDJ_24905</name>
</gene>
<feature type="transmembrane region" description="Helical" evidence="9">
    <location>
        <begin position="127"/>
        <end position="146"/>
    </location>
</feature>
<dbReference type="InterPro" id="IPR000425">
    <property type="entry name" value="MIP"/>
</dbReference>
<comment type="caution">
    <text evidence="10">The sequence shown here is derived from an EMBL/GenBank/DDBJ whole genome shotgun (WGS) entry which is preliminary data.</text>
</comment>
<keyword evidence="3 8" id="KW-0813">Transport</keyword>
<dbReference type="SUPFAM" id="SSF81338">
    <property type="entry name" value="Aquaporin-like"/>
    <property type="match status" value="1"/>
</dbReference>
<evidence type="ECO:0000313" key="10">
    <source>
        <dbReference type="EMBL" id="MFC1404542.1"/>
    </source>
</evidence>
<feature type="transmembrane region" description="Helical" evidence="9">
    <location>
        <begin position="37"/>
        <end position="69"/>
    </location>
</feature>
<reference evidence="10 11" key="1">
    <citation type="submission" date="2024-09" db="EMBL/GenBank/DDBJ databases">
        <authorList>
            <person name="Lee S.D."/>
        </authorList>
    </citation>
    <scope>NUCLEOTIDE SEQUENCE [LARGE SCALE GENOMIC DNA]</scope>
    <source>
        <strain evidence="10 11">N1-5</strain>
    </source>
</reference>
<name>A0ABV6UT12_9ACTN</name>
<keyword evidence="7 9" id="KW-0472">Membrane</keyword>
<dbReference type="InterPro" id="IPR023271">
    <property type="entry name" value="Aquaporin-like"/>
</dbReference>
<evidence type="ECO:0000256" key="3">
    <source>
        <dbReference type="ARBA" id="ARBA00022448"/>
    </source>
</evidence>
<comment type="similarity">
    <text evidence="2 8">Belongs to the MIP/aquaporin (TC 1.A.8) family.</text>
</comment>
<dbReference type="Proteomes" id="UP001592528">
    <property type="component" value="Unassembled WGS sequence"/>
</dbReference>
<evidence type="ECO:0000313" key="11">
    <source>
        <dbReference type="Proteomes" id="UP001592528"/>
    </source>
</evidence>
<keyword evidence="4" id="KW-1003">Cell membrane</keyword>
<dbReference type="PANTHER" id="PTHR19139">
    <property type="entry name" value="AQUAPORIN TRANSPORTER"/>
    <property type="match status" value="1"/>
</dbReference>
<dbReference type="InterPro" id="IPR034294">
    <property type="entry name" value="Aquaporin_transptr"/>
</dbReference>
<dbReference type="Pfam" id="PF00230">
    <property type="entry name" value="MIP"/>
    <property type="match status" value="1"/>
</dbReference>
<feature type="transmembrane region" description="Helical" evidence="9">
    <location>
        <begin position="81"/>
        <end position="100"/>
    </location>
</feature>
<sequence length="235" mass="23932">MDRRPIICEFLGTALLVLMGVGAAVLAGAWIGNLGVALAFGFALLALAYSLGPISGCHVNPAVTLGFLLAKRIDVRTAVSYWVAQFLGGIAGAALVFWLAKNVPGLRTHGKMGSNGWGARSEVHIDMGGAFLAEVLLTFLLVFVVLSATHKLALTGFAGLPIGFSLAVIHLIGIPLTGTSVNPARSLGPAIFAGGAALSQLWLFIVAPLVGGAIAAGAHMLTHPPAPNAVAADQA</sequence>
<evidence type="ECO:0000256" key="8">
    <source>
        <dbReference type="RuleBase" id="RU000477"/>
    </source>
</evidence>
<proteinExistence type="inferred from homology"/>
<dbReference type="Gene3D" id="1.20.1080.10">
    <property type="entry name" value="Glycerol uptake facilitator protein"/>
    <property type="match status" value="1"/>
</dbReference>
<evidence type="ECO:0000256" key="2">
    <source>
        <dbReference type="ARBA" id="ARBA00006175"/>
    </source>
</evidence>
<evidence type="ECO:0000256" key="5">
    <source>
        <dbReference type="ARBA" id="ARBA00022692"/>
    </source>
</evidence>
<dbReference type="RefSeq" id="WP_030253990.1">
    <property type="nucleotide sequence ID" value="NZ_JBHEZZ010000015.1"/>
</dbReference>
<dbReference type="InterPro" id="IPR022357">
    <property type="entry name" value="MIP_CS"/>
</dbReference>
<comment type="subcellular location">
    <subcellularLocation>
        <location evidence="1">Cell membrane</location>
        <topology evidence="1">Multi-pass membrane protein</topology>
    </subcellularLocation>
</comment>
<dbReference type="PROSITE" id="PS00221">
    <property type="entry name" value="MIP"/>
    <property type="match status" value="1"/>
</dbReference>
<dbReference type="PANTHER" id="PTHR19139:SF199">
    <property type="entry name" value="MIP17260P"/>
    <property type="match status" value="1"/>
</dbReference>
<feature type="transmembrane region" description="Helical" evidence="9">
    <location>
        <begin position="190"/>
        <end position="216"/>
    </location>
</feature>
<evidence type="ECO:0000256" key="6">
    <source>
        <dbReference type="ARBA" id="ARBA00022989"/>
    </source>
</evidence>
<evidence type="ECO:0000256" key="7">
    <source>
        <dbReference type="ARBA" id="ARBA00023136"/>
    </source>
</evidence>
<accession>A0ABV6UT12</accession>
<keyword evidence="6 9" id="KW-1133">Transmembrane helix</keyword>
<keyword evidence="5 8" id="KW-0812">Transmembrane</keyword>
<dbReference type="NCBIfam" id="TIGR00861">
    <property type="entry name" value="MIP"/>
    <property type="match status" value="1"/>
</dbReference>
<keyword evidence="11" id="KW-1185">Reference proteome</keyword>
<evidence type="ECO:0000256" key="4">
    <source>
        <dbReference type="ARBA" id="ARBA00022475"/>
    </source>
</evidence>
<protein>
    <submittedName>
        <fullName evidence="10">MIP family channel protein</fullName>
    </submittedName>
</protein>
<feature type="transmembrane region" description="Helical" evidence="9">
    <location>
        <begin position="158"/>
        <end position="178"/>
    </location>
</feature>
<dbReference type="PRINTS" id="PR00783">
    <property type="entry name" value="MINTRINSICP"/>
</dbReference>